<evidence type="ECO:0000313" key="2">
    <source>
        <dbReference type="Proteomes" id="UP001519287"/>
    </source>
</evidence>
<dbReference type="EC" id="1.14.11.18" evidence="1"/>
<dbReference type="InterPro" id="IPR008775">
    <property type="entry name" value="Phytyl_CoA_dOase-like"/>
</dbReference>
<accession>A0ABS4J9U8</accession>
<dbReference type="PANTHER" id="PTHR20883:SF48">
    <property type="entry name" value="ECTOINE DIOXYGENASE"/>
    <property type="match status" value="1"/>
</dbReference>
<organism evidence="1 2">
    <name type="scientific">Paenibacillus eucommiae</name>
    <dbReference type="NCBI Taxonomy" id="1355755"/>
    <lineage>
        <taxon>Bacteria</taxon>
        <taxon>Bacillati</taxon>
        <taxon>Bacillota</taxon>
        <taxon>Bacilli</taxon>
        <taxon>Bacillales</taxon>
        <taxon>Paenibacillaceae</taxon>
        <taxon>Paenibacillus</taxon>
    </lineage>
</organism>
<sequence>MTTRKARNLSYNDYESNPDLKPVPQEIAEDIARRYYRYDRLATERINRSENFVEKHISFYKDQGYVVVDQLLSQTEVDGALEEISDIIQKKLAGPKIQFFKPENEHWTAEERELAVRKIYNYVQFAPKLNAIAYHPAILHIVEQLLGDNAVLVGEQGLLKPPHGGGEKPWHQDMAYGGLFYKKQIVTVWIALDEANLDNGCMHIIPRSHLAGGVPHFLVRDWQMCDSHVDVEKDMAVCLQPGGALFFSGLLQHGTPANFSALKRRALQFRYAPASSELMSKEQFKLMFTGEIMDAEC</sequence>
<dbReference type="Pfam" id="PF05721">
    <property type="entry name" value="PhyH"/>
    <property type="match status" value="1"/>
</dbReference>
<dbReference type="Proteomes" id="UP001519287">
    <property type="component" value="Unassembled WGS sequence"/>
</dbReference>
<dbReference type="EMBL" id="JAGGLB010000053">
    <property type="protein sequence ID" value="MBP1996621.1"/>
    <property type="molecule type" value="Genomic_DNA"/>
</dbReference>
<dbReference type="RefSeq" id="WP_209979240.1">
    <property type="nucleotide sequence ID" value="NZ_JAGGLB010000053.1"/>
</dbReference>
<name>A0ABS4J9U8_9BACL</name>
<protein>
    <submittedName>
        <fullName evidence="1">Phytanoyl-CoA hydroxylase</fullName>
        <ecNumber evidence="1">1.14.11.18</ecNumber>
    </submittedName>
</protein>
<comment type="caution">
    <text evidence="1">The sequence shown here is derived from an EMBL/GenBank/DDBJ whole genome shotgun (WGS) entry which is preliminary data.</text>
</comment>
<reference evidence="1 2" key="1">
    <citation type="submission" date="2021-03" db="EMBL/GenBank/DDBJ databases">
        <title>Genomic Encyclopedia of Type Strains, Phase IV (KMG-IV): sequencing the most valuable type-strain genomes for metagenomic binning, comparative biology and taxonomic classification.</title>
        <authorList>
            <person name="Goeker M."/>
        </authorList>
    </citation>
    <scope>NUCLEOTIDE SEQUENCE [LARGE SCALE GENOMIC DNA]</scope>
    <source>
        <strain evidence="1 2">DSM 26048</strain>
    </source>
</reference>
<evidence type="ECO:0000313" key="1">
    <source>
        <dbReference type="EMBL" id="MBP1996621.1"/>
    </source>
</evidence>
<gene>
    <name evidence="1" type="ORF">J2Z66_008269</name>
</gene>
<dbReference type="GO" id="GO:0048244">
    <property type="term" value="F:phytanoyl-CoA dioxygenase activity"/>
    <property type="evidence" value="ECO:0007669"/>
    <property type="project" value="UniProtKB-EC"/>
</dbReference>
<keyword evidence="1" id="KW-0560">Oxidoreductase</keyword>
<keyword evidence="2" id="KW-1185">Reference proteome</keyword>
<dbReference type="SUPFAM" id="SSF51197">
    <property type="entry name" value="Clavaminate synthase-like"/>
    <property type="match status" value="1"/>
</dbReference>
<dbReference type="PANTHER" id="PTHR20883">
    <property type="entry name" value="PHYTANOYL-COA DIOXYGENASE DOMAIN CONTAINING 1"/>
    <property type="match status" value="1"/>
</dbReference>
<proteinExistence type="predicted"/>
<dbReference type="Gene3D" id="2.60.120.620">
    <property type="entry name" value="q2cbj1_9rhob like domain"/>
    <property type="match status" value="1"/>
</dbReference>